<evidence type="ECO:0000256" key="4">
    <source>
        <dbReference type="ARBA" id="ARBA00022821"/>
    </source>
</evidence>
<dbReference type="InterPro" id="IPR001574">
    <property type="entry name" value="Ribosome_inactivat_prot"/>
</dbReference>
<sequence>MALSFSIKNATTTTYRTFIEALRAQLTAGGSTSHGIPVLRRRQDVKDDQRFVLVNLTNYDSYTITVAIDVVNAYVVGYCAGTRSYFLRDPATHPPPLHRLFPGTTRTTLPFAGDYLGLGRAAQEALQQNTNRNRAAGSRIHENISMRERIPLGPGELDNAISQLRYAESASSQAAAFIVIIQIVSEAARFRYIQGQVRDRIRDGTSAVPDPAMLSLENSWSNLSEQIQMVPANQLLFINNGSVQIRKADNSIVLVKSVDSDAVRGVAFLLYCGGNPPAPNSESARTSKVTVQKPTLAKKKK</sequence>
<protein>
    <recommendedName>
        <fullName evidence="6">rRNA N-glycosylase</fullName>
        <ecNumber evidence="6">3.2.2.22</ecNumber>
    </recommendedName>
</protein>
<dbReference type="InterPro" id="IPR016139">
    <property type="entry name" value="Ribosome_inactivat_prot_sub2"/>
</dbReference>
<evidence type="ECO:0000256" key="7">
    <source>
        <dbReference type="SAM" id="MobiDB-lite"/>
    </source>
</evidence>
<dbReference type="SUPFAM" id="SSF56371">
    <property type="entry name" value="Ribosome inactivating proteins (RIP)"/>
    <property type="match status" value="1"/>
</dbReference>
<dbReference type="EC" id="3.2.2.22" evidence="6"/>
<dbReference type="InterPro" id="IPR016138">
    <property type="entry name" value="Ribosome_inactivat_prot_sub1"/>
</dbReference>
<comment type="similarity">
    <text evidence="6">Belongs to the ribosome-inactivating protein family.</text>
</comment>
<feature type="region of interest" description="Disordered" evidence="7">
    <location>
        <begin position="279"/>
        <end position="301"/>
    </location>
</feature>
<dbReference type="Pfam" id="PF00161">
    <property type="entry name" value="RIP"/>
    <property type="match status" value="1"/>
</dbReference>
<proteinExistence type="inferred from homology"/>
<keyword evidence="9" id="KW-1185">Reference proteome</keyword>
<evidence type="ECO:0000313" key="8">
    <source>
        <dbReference type="EMBL" id="RXH95570.1"/>
    </source>
</evidence>
<keyword evidence="3 6" id="KW-0378">Hydrolase</keyword>
<dbReference type="Gene3D" id="4.10.470.10">
    <property type="entry name" value="Ricin (A Subunit), domain 2"/>
    <property type="match status" value="1"/>
</dbReference>
<gene>
    <name evidence="8" type="ORF">DVH24_008070</name>
</gene>
<dbReference type="PRINTS" id="PR00396">
    <property type="entry name" value="SHIGARICIN"/>
</dbReference>
<dbReference type="InterPro" id="IPR036041">
    <property type="entry name" value="Ribosome-inact_prot_sf"/>
</dbReference>
<dbReference type="AlphaFoldDB" id="A0A498JJ50"/>
<evidence type="ECO:0000313" key="9">
    <source>
        <dbReference type="Proteomes" id="UP000290289"/>
    </source>
</evidence>
<accession>A0A498JJ50</accession>
<organism evidence="8 9">
    <name type="scientific">Malus domestica</name>
    <name type="common">Apple</name>
    <name type="synonym">Pyrus malus</name>
    <dbReference type="NCBI Taxonomy" id="3750"/>
    <lineage>
        <taxon>Eukaryota</taxon>
        <taxon>Viridiplantae</taxon>
        <taxon>Streptophyta</taxon>
        <taxon>Embryophyta</taxon>
        <taxon>Tracheophyta</taxon>
        <taxon>Spermatophyta</taxon>
        <taxon>Magnoliopsida</taxon>
        <taxon>eudicotyledons</taxon>
        <taxon>Gunneridae</taxon>
        <taxon>Pentapetalae</taxon>
        <taxon>rosids</taxon>
        <taxon>fabids</taxon>
        <taxon>Rosales</taxon>
        <taxon>Rosaceae</taxon>
        <taxon>Amygdaloideae</taxon>
        <taxon>Maleae</taxon>
        <taxon>Malus</taxon>
    </lineage>
</organism>
<keyword evidence="2 6" id="KW-0800">Toxin</keyword>
<feature type="compositionally biased region" description="Polar residues" evidence="7">
    <location>
        <begin position="280"/>
        <end position="293"/>
    </location>
</feature>
<dbReference type="InterPro" id="IPR017989">
    <property type="entry name" value="Ribosome_inactivat_1/2"/>
</dbReference>
<evidence type="ECO:0000256" key="1">
    <source>
        <dbReference type="ARBA" id="ARBA00000237"/>
    </source>
</evidence>
<dbReference type="InterPro" id="IPR017988">
    <property type="entry name" value="Ribosome_inactivat_prot_CS"/>
</dbReference>
<dbReference type="GO" id="GO:0017148">
    <property type="term" value="P:negative regulation of translation"/>
    <property type="evidence" value="ECO:0007669"/>
    <property type="project" value="UniProtKB-KW"/>
</dbReference>
<dbReference type="GO" id="GO:0030598">
    <property type="term" value="F:rRNA N-glycosylase activity"/>
    <property type="evidence" value="ECO:0007669"/>
    <property type="project" value="UniProtKB-EC"/>
</dbReference>
<dbReference type="Gene3D" id="3.40.420.10">
    <property type="entry name" value="Ricin (A subunit), domain 1"/>
    <property type="match status" value="1"/>
</dbReference>
<evidence type="ECO:0000256" key="3">
    <source>
        <dbReference type="ARBA" id="ARBA00022801"/>
    </source>
</evidence>
<dbReference type="PANTHER" id="PTHR33453">
    <property type="match status" value="1"/>
</dbReference>
<dbReference type="GO" id="GO:0090729">
    <property type="term" value="F:toxin activity"/>
    <property type="evidence" value="ECO:0007669"/>
    <property type="project" value="UniProtKB-KW"/>
</dbReference>
<evidence type="ECO:0000256" key="5">
    <source>
        <dbReference type="ARBA" id="ARBA00023193"/>
    </source>
</evidence>
<keyword evidence="4 6" id="KW-0611">Plant defense</keyword>
<keyword evidence="5 6" id="KW-0652">Protein synthesis inhibitor</keyword>
<comment type="catalytic activity">
    <reaction evidence="1 6">
        <text>Endohydrolysis of the N-glycosidic bond at one specific adenosine on the 28S rRNA.</text>
        <dbReference type="EC" id="3.2.2.22"/>
    </reaction>
</comment>
<dbReference type="EMBL" id="RDQH01000332">
    <property type="protein sequence ID" value="RXH95570.1"/>
    <property type="molecule type" value="Genomic_DNA"/>
</dbReference>
<dbReference type="Proteomes" id="UP000290289">
    <property type="component" value="Chromosome 6"/>
</dbReference>
<comment type="caution">
    <text evidence="8">The sequence shown here is derived from an EMBL/GenBank/DDBJ whole genome shotgun (WGS) entry which is preliminary data.</text>
</comment>
<dbReference type="PANTHER" id="PTHR33453:SF34">
    <property type="entry name" value="RIBOSOME-INACTIVATING PROTEIN"/>
    <property type="match status" value="1"/>
</dbReference>
<dbReference type="PROSITE" id="PS00275">
    <property type="entry name" value="SHIGA_RICIN"/>
    <property type="match status" value="1"/>
</dbReference>
<dbReference type="GO" id="GO:0006952">
    <property type="term" value="P:defense response"/>
    <property type="evidence" value="ECO:0007669"/>
    <property type="project" value="UniProtKB-KW"/>
</dbReference>
<reference evidence="8 9" key="1">
    <citation type="submission" date="2018-10" db="EMBL/GenBank/DDBJ databases">
        <title>A high-quality apple genome assembly.</title>
        <authorList>
            <person name="Hu J."/>
        </authorList>
    </citation>
    <scope>NUCLEOTIDE SEQUENCE [LARGE SCALE GENOMIC DNA]</scope>
    <source>
        <strain evidence="9">cv. HFTH1</strain>
        <tissue evidence="8">Young leaf</tissue>
    </source>
</reference>
<evidence type="ECO:0000256" key="6">
    <source>
        <dbReference type="RuleBase" id="RU004915"/>
    </source>
</evidence>
<name>A0A498JJ50_MALDO</name>
<evidence type="ECO:0000256" key="2">
    <source>
        <dbReference type="ARBA" id="ARBA00022656"/>
    </source>
</evidence>